<evidence type="ECO:0000256" key="6">
    <source>
        <dbReference type="ARBA" id="ARBA00023251"/>
    </source>
</evidence>
<comment type="caution">
    <text evidence="8">The sequence shown here is derived from an EMBL/GenBank/DDBJ whole genome shotgun (WGS) entry which is preliminary data.</text>
</comment>
<evidence type="ECO:0000313" key="8">
    <source>
        <dbReference type="EMBL" id="NYI42839.1"/>
    </source>
</evidence>
<comment type="similarity">
    <text evidence="2">Belongs to the ABC transporter superfamily.</text>
</comment>
<dbReference type="EMBL" id="JACBZO010000001">
    <property type="protein sequence ID" value="NYI42839.1"/>
    <property type="molecule type" value="Genomic_DNA"/>
</dbReference>
<evidence type="ECO:0000259" key="7">
    <source>
        <dbReference type="PROSITE" id="PS50893"/>
    </source>
</evidence>
<keyword evidence="9" id="KW-1185">Reference proteome</keyword>
<dbReference type="Proteomes" id="UP000547973">
    <property type="component" value="Unassembled WGS sequence"/>
</dbReference>
<evidence type="ECO:0000256" key="1">
    <source>
        <dbReference type="ARBA" id="ARBA00004202"/>
    </source>
</evidence>
<dbReference type="PROSITE" id="PS50893">
    <property type="entry name" value="ABC_TRANSPORTER_2"/>
    <property type="match status" value="1"/>
</dbReference>
<dbReference type="PANTHER" id="PTHR42711">
    <property type="entry name" value="ABC TRANSPORTER ATP-BINDING PROTEIN"/>
    <property type="match status" value="1"/>
</dbReference>
<gene>
    <name evidence="8" type="ORF">BKA03_002958</name>
</gene>
<evidence type="ECO:0000256" key="2">
    <source>
        <dbReference type="ARBA" id="ARBA00005417"/>
    </source>
</evidence>
<comment type="subcellular location">
    <subcellularLocation>
        <location evidence="1">Cell membrane</location>
        <topology evidence="1">Peripheral membrane protein</topology>
    </subcellularLocation>
</comment>
<dbReference type="Gene3D" id="3.40.50.300">
    <property type="entry name" value="P-loop containing nucleotide triphosphate hydrolases"/>
    <property type="match status" value="1"/>
</dbReference>
<feature type="domain" description="ABC transporter" evidence="7">
    <location>
        <begin position="1"/>
        <end position="162"/>
    </location>
</feature>
<keyword evidence="3" id="KW-0813">Transport</keyword>
<protein>
    <submittedName>
        <fullName evidence="8">Multidrug/hemolysin transport system ATP-binding protein</fullName>
    </submittedName>
</protein>
<evidence type="ECO:0000256" key="5">
    <source>
        <dbReference type="ARBA" id="ARBA00022840"/>
    </source>
</evidence>
<name>A0A7Z0CJB6_9MICO</name>
<keyword evidence="6" id="KW-0046">Antibiotic resistance</keyword>
<dbReference type="GO" id="GO:0005524">
    <property type="term" value="F:ATP binding"/>
    <property type="evidence" value="ECO:0007669"/>
    <property type="project" value="UniProtKB-KW"/>
</dbReference>
<accession>A0A7Z0CJB6</accession>
<dbReference type="InterPro" id="IPR003439">
    <property type="entry name" value="ABC_transporter-like_ATP-bd"/>
</dbReference>
<evidence type="ECO:0000256" key="3">
    <source>
        <dbReference type="ARBA" id="ARBA00022448"/>
    </source>
</evidence>
<dbReference type="SUPFAM" id="SSF52540">
    <property type="entry name" value="P-loop containing nucleoside triphosphate hydrolases"/>
    <property type="match status" value="1"/>
</dbReference>
<sequence>MRRDIGVVFQDSFLDPALSPRENLLLRGGLYGTHSVQRLRHRIDELADIVDLGDFIDRRYGQLSGGQKRRADIARALIHDPSVLFLDEPTSGLDPHSREKVWSAIATLRATAGLTVFLTTHYMEEAENANSVMIIDHGRSVAHGTPLELRTKYSTTLLRGEVLEHEGWEKVGRVLAQLGLSFSREEKVLEVRVAEGQSAFEVAQALSPALSNVEIRHGSMDQVFLSLTHEGDDK</sequence>
<dbReference type="GO" id="GO:0016887">
    <property type="term" value="F:ATP hydrolysis activity"/>
    <property type="evidence" value="ECO:0007669"/>
    <property type="project" value="InterPro"/>
</dbReference>
<dbReference type="AlphaFoldDB" id="A0A7Z0CJB6"/>
<organism evidence="8 9">
    <name type="scientific">Demequina lutea</name>
    <dbReference type="NCBI Taxonomy" id="431489"/>
    <lineage>
        <taxon>Bacteria</taxon>
        <taxon>Bacillati</taxon>
        <taxon>Actinomycetota</taxon>
        <taxon>Actinomycetes</taxon>
        <taxon>Micrococcales</taxon>
        <taxon>Demequinaceae</taxon>
        <taxon>Demequina</taxon>
    </lineage>
</organism>
<dbReference type="InterPro" id="IPR050763">
    <property type="entry name" value="ABC_transporter_ATP-binding"/>
</dbReference>
<dbReference type="GO" id="GO:0046677">
    <property type="term" value="P:response to antibiotic"/>
    <property type="evidence" value="ECO:0007669"/>
    <property type="project" value="UniProtKB-KW"/>
</dbReference>
<reference evidence="8 9" key="1">
    <citation type="submission" date="2020-07" db="EMBL/GenBank/DDBJ databases">
        <title>Sequencing the genomes of 1000 actinobacteria strains.</title>
        <authorList>
            <person name="Klenk H.-P."/>
        </authorList>
    </citation>
    <scope>NUCLEOTIDE SEQUENCE [LARGE SCALE GENOMIC DNA]</scope>
    <source>
        <strain evidence="8 9">DSM 19970</strain>
    </source>
</reference>
<evidence type="ECO:0000313" key="9">
    <source>
        <dbReference type="Proteomes" id="UP000547973"/>
    </source>
</evidence>
<dbReference type="GO" id="GO:0005886">
    <property type="term" value="C:plasma membrane"/>
    <property type="evidence" value="ECO:0007669"/>
    <property type="project" value="UniProtKB-SubCell"/>
</dbReference>
<dbReference type="InterPro" id="IPR017871">
    <property type="entry name" value="ABC_transporter-like_CS"/>
</dbReference>
<dbReference type="PROSITE" id="PS00211">
    <property type="entry name" value="ABC_TRANSPORTER_1"/>
    <property type="match status" value="1"/>
</dbReference>
<dbReference type="PANTHER" id="PTHR42711:SF5">
    <property type="entry name" value="ABC TRANSPORTER ATP-BINDING PROTEIN NATA"/>
    <property type="match status" value="1"/>
</dbReference>
<keyword evidence="4" id="KW-0547">Nucleotide-binding</keyword>
<keyword evidence="5 8" id="KW-0067">ATP-binding</keyword>
<proteinExistence type="inferred from homology"/>
<dbReference type="Pfam" id="PF00005">
    <property type="entry name" value="ABC_tran"/>
    <property type="match status" value="1"/>
</dbReference>
<dbReference type="InterPro" id="IPR027417">
    <property type="entry name" value="P-loop_NTPase"/>
</dbReference>
<evidence type="ECO:0000256" key="4">
    <source>
        <dbReference type="ARBA" id="ARBA00022741"/>
    </source>
</evidence>